<dbReference type="Pfam" id="PF13863">
    <property type="entry name" value="DUF4200"/>
    <property type="match status" value="1"/>
</dbReference>
<dbReference type="InterPro" id="IPR025252">
    <property type="entry name" value="DUF4200"/>
</dbReference>
<dbReference type="EMBL" id="CCKQ01015260">
    <property type="protein sequence ID" value="CDW87075.1"/>
    <property type="molecule type" value="Genomic_DNA"/>
</dbReference>
<evidence type="ECO:0000313" key="4">
    <source>
        <dbReference type="Proteomes" id="UP000039865"/>
    </source>
</evidence>
<reference evidence="3 4" key="1">
    <citation type="submission" date="2014-06" db="EMBL/GenBank/DDBJ databases">
        <authorList>
            <person name="Swart Estienne"/>
        </authorList>
    </citation>
    <scope>NUCLEOTIDE SEQUENCE [LARGE SCALE GENOMIC DNA]</scope>
    <source>
        <strain evidence="3 4">130c</strain>
    </source>
</reference>
<feature type="coiled-coil region" evidence="1">
    <location>
        <begin position="123"/>
        <end position="210"/>
    </location>
</feature>
<dbReference type="InParanoid" id="A0A078AX91"/>
<keyword evidence="4" id="KW-1185">Reference proteome</keyword>
<name>A0A078AX91_STYLE</name>
<evidence type="ECO:0000259" key="2">
    <source>
        <dbReference type="Pfam" id="PF13863"/>
    </source>
</evidence>
<dbReference type="Proteomes" id="UP000039865">
    <property type="component" value="Unassembled WGS sequence"/>
</dbReference>
<organism evidence="3 4">
    <name type="scientific">Stylonychia lemnae</name>
    <name type="common">Ciliate</name>
    <dbReference type="NCBI Taxonomy" id="5949"/>
    <lineage>
        <taxon>Eukaryota</taxon>
        <taxon>Sar</taxon>
        <taxon>Alveolata</taxon>
        <taxon>Ciliophora</taxon>
        <taxon>Intramacronucleata</taxon>
        <taxon>Spirotrichea</taxon>
        <taxon>Stichotrichia</taxon>
        <taxon>Sporadotrichida</taxon>
        <taxon>Oxytrichidae</taxon>
        <taxon>Stylonychinae</taxon>
        <taxon>Stylonychia</taxon>
    </lineage>
</organism>
<feature type="domain" description="DUF4200" evidence="2">
    <location>
        <begin position="112"/>
        <end position="224"/>
    </location>
</feature>
<evidence type="ECO:0000256" key="1">
    <source>
        <dbReference type="SAM" id="Coils"/>
    </source>
</evidence>
<keyword evidence="1" id="KW-0175">Coiled coil</keyword>
<dbReference type="AlphaFoldDB" id="A0A078AX91"/>
<accession>A0A078AX91</accession>
<evidence type="ECO:0000313" key="3">
    <source>
        <dbReference type="EMBL" id="CDW87075.1"/>
    </source>
</evidence>
<sequence>MRGGGRKINLSFIEKPQEIAKVNIMQDSNAFEKFKEEEFLREKEKQMNELVLKNIKFKYSPLKLIAELPIEEQSQQNMLIINDRDILADPNRYLLINPHDKESKSTRDFVMSTRKMLFTKISIQDKEEELFNIKESLVQDQEKLLEAQKSLREDTNKFKNYQDEVEKQLEISEQKMKDTLDEKKIYDEEIERYQDMIQDIDIQIRQTENEISPYKKQKRFIFSLAEDFLYKKE</sequence>
<proteinExistence type="predicted"/>
<protein>
    <recommendedName>
        <fullName evidence="2">DUF4200 domain-containing protein</fullName>
    </recommendedName>
</protein>
<gene>
    <name evidence="3" type="primary">Contig1495.g1629</name>
    <name evidence="3" type="ORF">STYLEM_16177</name>
</gene>